<evidence type="ECO:0000313" key="3">
    <source>
        <dbReference type="Proteomes" id="UP001189429"/>
    </source>
</evidence>
<dbReference type="PANTHER" id="PTHR43239">
    <property type="entry name" value="UPF0734 PROTEIN DDB_G0273871/DDB_G0273177"/>
    <property type="match status" value="1"/>
</dbReference>
<gene>
    <name evidence="2" type="ORF">PCOR1329_LOCUS84742</name>
</gene>
<dbReference type="Gene3D" id="3.30.70.100">
    <property type="match status" value="1"/>
</dbReference>
<comment type="caution">
    <text evidence="2">The sequence shown here is derived from an EMBL/GenBank/DDBJ whole genome shotgun (WGS) entry which is preliminary data.</text>
</comment>
<dbReference type="SUPFAM" id="SSF54909">
    <property type="entry name" value="Dimeric alpha+beta barrel"/>
    <property type="match status" value="1"/>
</dbReference>
<feature type="compositionally biased region" description="Basic and acidic residues" evidence="1">
    <location>
        <begin position="119"/>
        <end position="133"/>
    </location>
</feature>
<dbReference type="PANTHER" id="PTHR43239:SF1">
    <property type="entry name" value="UPF0734 PROTEIN DDB_G0273871_DDB_G0273177"/>
    <property type="match status" value="1"/>
</dbReference>
<dbReference type="Proteomes" id="UP001189429">
    <property type="component" value="Unassembled WGS sequence"/>
</dbReference>
<keyword evidence="3" id="KW-1185">Reference proteome</keyword>
<organism evidence="2 3">
    <name type="scientific">Prorocentrum cordatum</name>
    <dbReference type="NCBI Taxonomy" id="2364126"/>
    <lineage>
        <taxon>Eukaryota</taxon>
        <taxon>Sar</taxon>
        <taxon>Alveolata</taxon>
        <taxon>Dinophyceae</taxon>
        <taxon>Prorocentrales</taxon>
        <taxon>Prorocentraceae</taxon>
        <taxon>Prorocentrum</taxon>
    </lineage>
</organism>
<dbReference type="InterPro" id="IPR008000">
    <property type="entry name" value="Rham/fucose_mutarotase"/>
</dbReference>
<feature type="region of interest" description="Disordered" evidence="1">
    <location>
        <begin position="112"/>
        <end position="133"/>
    </location>
</feature>
<evidence type="ECO:0000313" key="2">
    <source>
        <dbReference type="EMBL" id="CAK0910592.1"/>
    </source>
</evidence>
<protein>
    <recommendedName>
        <fullName evidence="4">L-rhamnose mutarotase</fullName>
    </recommendedName>
</protein>
<evidence type="ECO:0008006" key="4">
    <source>
        <dbReference type="Google" id="ProtNLM"/>
    </source>
</evidence>
<sequence>MGRHCFVTEVKEGKIAEYLQYHDNIWPEVVRGLRAAGVKDLVIFRVPGTRRLVLQITTAGDIDLGAATGPGSHYRKDPRCKEWEELMDSDFHGGWTECEEVRASDREWNTALGAQARARVGDELPAPKRSRAE</sequence>
<name>A0ABN9YDJ1_9DINO</name>
<dbReference type="Pfam" id="PF05336">
    <property type="entry name" value="rhaM"/>
    <property type="match status" value="1"/>
</dbReference>
<dbReference type="EMBL" id="CAUYUJ010022428">
    <property type="protein sequence ID" value="CAK0910592.1"/>
    <property type="molecule type" value="Genomic_DNA"/>
</dbReference>
<reference evidence="2" key="1">
    <citation type="submission" date="2023-10" db="EMBL/GenBank/DDBJ databases">
        <authorList>
            <person name="Chen Y."/>
            <person name="Shah S."/>
            <person name="Dougan E. K."/>
            <person name="Thang M."/>
            <person name="Chan C."/>
        </authorList>
    </citation>
    <scope>NUCLEOTIDE SEQUENCE [LARGE SCALE GENOMIC DNA]</scope>
</reference>
<accession>A0ABN9YDJ1</accession>
<dbReference type="InterPro" id="IPR052996">
    <property type="entry name" value="Carb_Metab_Mutarotase"/>
</dbReference>
<proteinExistence type="predicted"/>
<evidence type="ECO:0000256" key="1">
    <source>
        <dbReference type="SAM" id="MobiDB-lite"/>
    </source>
</evidence>
<dbReference type="InterPro" id="IPR011008">
    <property type="entry name" value="Dimeric_a/b-barrel"/>
</dbReference>